<proteinExistence type="predicted"/>
<dbReference type="EMBL" id="JBHFNS010000015">
    <property type="protein sequence ID" value="MFB2933925.1"/>
    <property type="molecule type" value="Genomic_DNA"/>
</dbReference>
<keyword evidence="1" id="KW-0732">Signal</keyword>
<comment type="caution">
    <text evidence="2">The sequence shown here is derived from an EMBL/GenBank/DDBJ whole genome shotgun (WGS) entry which is preliminary data.</text>
</comment>
<dbReference type="RefSeq" id="WP_413255458.1">
    <property type="nucleotide sequence ID" value="NZ_JBHFNS010000015.1"/>
</dbReference>
<feature type="signal peptide" evidence="1">
    <location>
        <begin position="1"/>
        <end position="19"/>
    </location>
</feature>
<organism evidence="2 3">
    <name type="scientific">Floridaenema fluviatile BLCC-F154</name>
    <dbReference type="NCBI Taxonomy" id="3153640"/>
    <lineage>
        <taxon>Bacteria</taxon>
        <taxon>Bacillati</taxon>
        <taxon>Cyanobacteriota</taxon>
        <taxon>Cyanophyceae</taxon>
        <taxon>Oscillatoriophycideae</taxon>
        <taxon>Aerosakkonematales</taxon>
        <taxon>Aerosakkonemataceae</taxon>
        <taxon>Floridanema</taxon>
        <taxon>Floridanema fluviatile</taxon>
    </lineage>
</organism>
<protein>
    <submittedName>
        <fullName evidence="2">Uncharacterized protein</fullName>
    </submittedName>
</protein>
<evidence type="ECO:0000313" key="2">
    <source>
        <dbReference type="EMBL" id="MFB2933925.1"/>
    </source>
</evidence>
<accession>A0ABV4Y533</accession>
<evidence type="ECO:0000313" key="3">
    <source>
        <dbReference type="Proteomes" id="UP001576776"/>
    </source>
</evidence>
<keyword evidence="3" id="KW-1185">Reference proteome</keyword>
<reference evidence="2 3" key="1">
    <citation type="submission" date="2024-09" db="EMBL/GenBank/DDBJ databases">
        <title>Floridaenema gen nov. (Aerosakkonemataceae, Aerosakkonematales ord. nov., Cyanobacteria) from benthic tropical and subtropical fresh waters, with the description of four new species.</title>
        <authorList>
            <person name="Moretto J.A."/>
            <person name="Berthold D.E."/>
            <person name="Lefler F.W."/>
            <person name="Huang I.-S."/>
            <person name="Laughinghouse H. IV."/>
        </authorList>
    </citation>
    <scope>NUCLEOTIDE SEQUENCE [LARGE SCALE GENOMIC DNA]</scope>
    <source>
        <strain evidence="2 3">BLCC-F154</strain>
    </source>
</reference>
<evidence type="ECO:0000256" key="1">
    <source>
        <dbReference type="SAM" id="SignalP"/>
    </source>
</evidence>
<sequence length="164" mass="18122">MKKFKSLVLSSGILSVLLAATPGITQSFPVSAPRIPDDRPNTTIDVSRRSGSCPDNMKLWTAFRSYEGGGEHTVIVDTSMVANGVRLTNYGAKFVEFSAPLKSEFASCVGEAISEDEPIYRFRFADRKVIFRMDLSRLRPGTITRINYQGVVSSRPAIRWAIAD</sequence>
<name>A0ABV4Y533_9CYAN</name>
<feature type="chain" id="PRO_5045651214" evidence="1">
    <location>
        <begin position="20"/>
        <end position="164"/>
    </location>
</feature>
<dbReference type="Proteomes" id="UP001576776">
    <property type="component" value="Unassembled WGS sequence"/>
</dbReference>
<gene>
    <name evidence="2" type="ORF">ACE1B6_01475</name>
</gene>